<evidence type="ECO:0000313" key="2">
    <source>
        <dbReference type="EMBL" id="EFE73044.2"/>
    </source>
</evidence>
<accession>D6AIR8</accession>
<evidence type="ECO:0000256" key="1">
    <source>
        <dbReference type="SAM" id="MobiDB-lite"/>
    </source>
</evidence>
<feature type="region of interest" description="Disordered" evidence="1">
    <location>
        <begin position="86"/>
        <end position="106"/>
    </location>
</feature>
<dbReference type="Proteomes" id="UP000003986">
    <property type="component" value="Unassembled WGS sequence"/>
</dbReference>
<dbReference type="EMBL" id="DS999644">
    <property type="protein sequence ID" value="EFE73044.2"/>
    <property type="molecule type" value="Genomic_DNA"/>
</dbReference>
<feature type="compositionally biased region" description="Basic and acidic residues" evidence="1">
    <location>
        <begin position="86"/>
        <end position="99"/>
    </location>
</feature>
<protein>
    <submittedName>
        <fullName evidence="2">Predicted protein</fullName>
    </submittedName>
</protein>
<dbReference type="AlphaFoldDB" id="D6AIR8"/>
<reference evidence="3" key="1">
    <citation type="submission" date="2008-10" db="EMBL/GenBank/DDBJ databases">
        <authorList>
            <person name="Molnar K."/>
        </authorList>
    </citation>
    <scope>NUCLEOTIDE SEQUENCE [LARGE SCALE GENOMIC DNA]</scope>
    <source>
        <strain evidence="3">NRRL 15998</strain>
    </source>
</reference>
<reference evidence="3" key="2">
    <citation type="submission" date="2008-12" db="EMBL/GenBank/DDBJ databases">
        <title>Annotation of Streptomyces roseosporus strain NRRL 15998.</title>
        <authorList>
            <consortium name="The Broad Institute Genome Sequencing Platform"/>
            <consortium name="Broad Institute Microbial Sequencing Center"/>
            <person name="Fischbach M."/>
            <person name="Ward D."/>
            <person name="Young S."/>
            <person name="Kodira C.D."/>
            <person name="Zeng Q."/>
            <person name="Koehrsen M."/>
            <person name="Godfrey P."/>
            <person name="Alvarado L."/>
            <person name="Berlin A.M."/>
            <person name="Borenstein D."/>
            <person name="Chen Z."/>
            <person name="Engels R."/>
            <person name="Freedman E."/>
            <person name="Gellesch M."/>
            <person name="Goldberg J."/>
            <person name="Griggs A."/>
            <person name="Gujja S."/>
            <person name="Heiman D.I."/>
            <person name="Hepburn T.A."/>
            <person name="Howarth C."/>
            <person name="Jen D."/>
            <person name="Larson L."/>
            <person name="Lewis B."/>
            <person name="Mehta T."/>
            <person name="Park D."/>
            <person name="Pearson M."/>
            <person name="Roberts A."/>
            <person name="Saif S."/>
            <person name="Shea T.D."/>
            <person name="Shenoy N."/>
            <person name="Sisk P."/>
            <person name="Stolte C."/>
            <person name="Sykes S.N."/>
            <person name="Walk T."/>
            <person name="White J."/>
            <person name="Yandava C."/>
            <person name="Straight P."/>
            <person name="Clardy J."/>
            <person name="Hung D."/>
            <person name="Kolter R."/>
            <person name="Mekalanos J."/>
            <person name="Walker S."/>
            <person name="Walsh C.T."/>
            <person name="Wieland B.L.C."/>
            <person name="Ilzarbe M."/>
            <person name="Galagan J."/>
            <person name="Nusbaum C."/>
            <person name="Birren B."/>
        </authorList>
    </citation>
    <scope>NUCLEOTIDE SEQUENCE [LARGE SCALE GENOMIC DNA]</scope>
    <source>
        <strain evidence="3">NRRL 15998</strain>
    </source>
</reference>
<organism evidence="2 3">
    <name type="scientific">Streptomyces filamentosus NRRL 15998</name>
    <dbReference type="NCBI Taxonomy" id="457431"/>
    <lineage>
        <taxon>Bacteria</taxon>
        <taxon>Bacillati</taxon>
        <taxon>Actinomycetota</taxon>
        <taxon>Actinomycetes</taxon>
        <taxon>Kitasatosporales</taxon>
        <taxon>Streptomycetaceae</taxon>
        <taxon>Streptomyces</taxon>
    </lineage>
</organism>
<name>D6AIR8_STRFL</name>
<proteinExistence type="predicted"/>
<sequence length="106" mass="11834">MIRLPGRYWCKRANKWRTRGICRPRCGNAPASDSYGGGNQGAVAGERHTLSTTATRVPICTPCPPSRFPPTEIRPGSAMDMSLRDHKEWSPNMRTERGHARGNNRT</sequence>
<evidence type="ECO:0000313" key="3">
    <source>
        <dbReference type="Proteomes" id="UP000003986"/>
    </source>
</evidence>
<gene>
    <name evidence="2" type="ORF">SSGG_00410</name>
</gene>